<feature type="transmembrane region" description="Helical" evidence="1">
    <location>
        <begin position="45"/>
        <end position="71"/>
    </location>
</feature>
<gene>
    <name evidence="2" type="ORF">H7B90_12095</name>
</gene>
<feature type="transmembrane region" description="Helical" evidence="1">
    <location>
        <begin position="83"/>
        <end position="102"/>
    </location>
</feature>
<dbReference type="EMBL" id="JACJVR010000048">
    <property type="protein sequence ID" value="MBB6692143.1"/>
    <property type="molecule type" value="Genomic_DNA"/>
</dbReference>
<organism evidence="2 3">
    <name type="scientific">Cohnella xylanilytica</name>
    <dbReference type="NCBI Taxonomy" id="557555"/>
    <lineage>
        <taxon>Bacteria</taxon>
        <taxon>Bacillati</taxon>
        <taxon>Bacillota</taxon>
        <taxon>Bacilli</taxon>
        <taxon>Bacillales</taxon>
        <taxon>Paenibacillaceae</taxon>
        <taxon>Cohnella</taxon>
    </lineage>
</organism>
<evidence type="ECO:0000313" key="3">
    <source>
        <dbReference type="Proteomes" id="UP000553776"/>
    </source>
</evidence>
<accession>A0A841U1A5</accession>
<evidence type="ECO:0000256" key="1">
    <source>
        <dbReference type="SAM" id="Phobius"/>
    </source>
</evidence>
<protein>
    <submittedName>
        <fullName evidence="2">Uncharacterized protein</fullName>
    </submittedName>
</protein>
<sequence>MAMSPSGLIWGADSTPELVFALIASILMGISSIVLFLAQAKQTGIFGFVSGVLLTIGNIGLAATFYGIFAYGDYPQDGTFVNTANAVSNGGMLLGTIILLVVTFRAKVFPRWYAAVFLLQLVSLGLPFLGDYFAAIWGLTYVLMGYSIFAGKTRRLDSDTSEQPSLAS</sequence>
<feature type="transmembrane region" description="Helical" evidence="1">
    <location>
        <begin position="20"/>
        <end position="38"/>
    </location>
</feature>
<comment type="caution">
    <text evidence="2">The sequence shown here is derived from an EMBL/GenBank/DDBJ whole genome shotgun (WGS) entry which is preliminary data.</text>
</comment>
<dbReference type="Proteomes" id="UP000553776">
    <property type="component" value="Unassembled WGS sequence"/>
</dbReference>
<keyword evidence="1" id="KW-1133">Transmembrane helix</keyword>
<keyword evidence="1" id="KW-0472">Membrane</keyword>
<dbReference type="RefSeq" id="WP_185136136.1">
    <property type="nucleotide sequence ID" value="NZ_BORM01000004.1"/>
</dbReference>
<name>A0A841U1A5_9BACL</name>
<proteinExistence type="predicted"/>
<reference evidence="2 3" key="1">
    <citation type="submission" date="2020-08" db="EMBL/GenBank/DDBJ databases">
        <title>Cohnella phylogeny.</title>
        <authorList>
            <person name="Dunlap C."/>
        </authorList>
    </citation>
    <scope>NUCLEOTIDE SEQUENCE [LARGE SCALE GENOMIC DNA]</scope>
    <source>
        <strain evidence="2 3">DSM 25239</strain>
    </source>
</reference>
<evidence type="ECO:0000313" key="2">
    <source>
        <dbReference type="EMBL" id="MBB6692143.1"/>
    </source>
</evidence>
<keyword evidence="3" id="KW-1185">Reference proteome</keyword>
<keyword evidence="1" id="KW-0812">Transmembrane</keyword>
<feature type="transmembrane region" description="Helical" evidence="1">
    <location>
        <begin position="109"/>
        <end position="126"/>
    </location>
</feature>
<dbReference type="AlphaFoldDB" id="A0A841U1A5"/>
<feature type="transmembrane region" description="Helical" evidence="1">
    <location>
        <begin position="132"/>
        <end position="149"/>
    </location>
</feature>